<keyword evidence="3" id="KW-0472">Membrane</keyword>
<evidence type="ECO:0000259" key="4">
    <source>
        <dbReference type="Pfam" id="PF10502"/>
    </source>
</evidence>
<dbReference type="Pfam" id="PF10502">
    <property type="entry name" value="Peptidase_S26"/>
    <property type="match status" value="2"/>
</dbReference>
<feature type="transmembrane region" description="Helical" evidence="3">
    <location>
        <begin position="87"/>
        <end position="106"/>
    </location>
</feature>
<accession>A0A6C2UKW9</accession>
<dbReference type="GO" id="GO:0006465">
    <property type="term" value="P:signal peptide processing"/>
    <property type="evidence" value="ECO:0007669"/>
    <property type="project" value="InterPro"/>
</dbReference>
<dbReference type="InterPro" id="IPR036286">
    <property type="entry name" value="LexA/Signal_pep-like_sf"/>
</dbReference>
<keyword evidence="3" id="KW-0378">Hydrolase</keyword>
<dbReference type="SUPFAM" id="SSF51306">
    <property type="entry name" value="LexA/Signal peptidase"/>
    <property type="match status" value="1"/>
</dbReference>
<dbReference type="GO" id="GO:0009003">
    <property type="term" value="F:signal peptidase activity"/>
    <property type="evidence" value="ECO:0007669"/>
    <property type="project" value="UniProtKB-EC"/>
</dbReference>
<dbReference type="GO" id="GO:0016020">
    <property type="term" value="C:membrane"/>
    <property type="evidence" value="ECO:0007669"/>
    <property type="project" value="UniProtKB-SubCell"/>
</dbReference>
<feature type="domain" description="Peptidase S26" evidence="4">
    <location>
        <begin position="266"/>
        <end position="409"/>
    </location>
</feature>
<proteinExistence type="inferred from homology"/>
<gene>
    <name evidence="5" type="primary">sipP</name>
    <name evidence="5" type="ORF">SCARR_02111</name>
</gene>
<dbReference type="AlphaFoldDB" id="A0A6C2UKW9"/>
<comment type="similarity">
    <text evidence="1 3">Belongs to the peptidase S26 family.</text>
</comment>
<dbReference type="EC" id="3.4.21.89" evidence="3"/>
<dbReference type="PANTHER" id="PTHR43390">
    <property type="entry name" value="SIGNAL PEPTIDASE I"/>
    <property type="match status" value="1"/>
</dbReference>
<dbReference type="NCBIfam" id="TIGR02227">
    <property type="entry name" value="sigpep_I_bact"/>
    <property type="match status" value="1"/>
</dbReference>
<dbReference type="PANTHER" id="PTHR43390:SF1">
    <property type="entry name" value="CHLOROPLAST PROCESSING PEPTIDASE"/>
    <property type="match status" value="1"/>
</dbReference>
<feature type="domain" description="Peptidase S26" evidence="4">
    <location>
        <begin position="82"/>
        <end position="118"/>
    </location>
</feature>
<organism evidence="5 6">
    <name type="scientific">Pontiella sulfatireligans</name>
    <dbReference type="NCBI Taxonomy" id="2750658"/>
    <lineage>
        <taxon>Bacteria</taxon>
        <taxon>Pseudomonadati</taxon>
        <taxon>Kiritimatiellota</taxon>
        <taxon>Kiritimatiellia</taxon>
        <taxon>Kiritimatiellales</taxon>
        <taxon>Pontiellaceae</taxon>
        <taxon>Pontiella</taxon>
    </lineage>
</organism>
<keyword evidence="3" id="KW-0812">Transmembrane</keyword>
<sequence length="419" mass="46544">MIDLLKKRKLRKQLKEYLHAAQHARHMREDIAAPADIEALQAAEEVVRDIRNGGQGDVEKAVEVLAAASDKVYPTQNTSGMRENIEVIIVALGAAMAIRAFFFQPFKIPTGSMQPTLNGINAFAQTGPTWNERQPFKLVNWLVAGESYKVVKAKASGYLTSGVGTRDNSVVYINNVPHKIPVYLRGLGQIDYGHEYAKGDILIPGPKGTEICTQAAGTIQGIKIDANGDYIVMIGATPHSVPAYMLQPNNKKFYNKGDPILAGRVVAGDHILVNKIKYNFMRPERGDISVFDTRHIDYDGVRSDTFYIKRMVGLSGEKIQIQNHRIVADGEVVSDPPMFETIATDPIYSGGHATTPGSRLQDADDFIQLAEDEYLMMGDNTRPNMSLDGRFFAGVPRDDFQGPAFFVYWPFRDHWGIIR</sequence>
<protein>
    <recommendedName>
        <fullName evidence="2 3">Signal peptidase I</fullName>
        <ecNumber evidence="3">3.4.21.89</ecNumber>
    </recommendedName>
</protein>
<keyword evidence="3" id="KW-0645">Protease</keyword>
<dbReference type="EMBL" id="CAAHFH010000001">
    <property type="protein sequence ID" value="VGO20051.1"/>
    <property type="molecule type" value="Genomic_DNA"/>
</dbReference>
<keyword evidence="6" id="KW-1185">Reference proteome</keyword>
<dbReference type="InterPro" id="IPR019533">
    <property type="entry name" value="Peptidase_S26"/>
</dbReference>
<comment type="subcellular location">
    <subcellularLocation>
        <location evidence="3">Membrane</location>
        <topology evidence="3">Single-pass type II membrane protein</topology>
    </subcellularLocation>
</comment>
<dbReference type="CDD" id="cd06530">
    <property type="entry name" value="S26_SPase_I"/>
    <property type="match status" value="1"/>
</dbReference>
<comment type="catalytic activity">
    <reaction evidence="3">
        <text>Cleavage of hydrophobic, N-terminal signal or leader sequences from secreted and periplasmic proteins.</text>
        <dbReference type="EC" id="3.4.21.89"/>
    </reaction>
</comment>
<reference evidence="5 6" key="1">
    <citation type="submission" date="2019-04" db="EMBL/GenBank/DDBJ databases">
        <authorList>
            <person name="Van Vliet M D."/>
        </authorList>
    </citation>
    <scope>NUCLEOTIDE SEQUENCE [LARGE SCALE GENOMIC DNA]</scope>
    <source>
        <strain evidence="5 6">F21</strain>
    </source>
</reference>
<evidence type="ECO:0000256" key="1">
    <source>
        <dbReference type="ARBA" id="ARBA00009370"/>
    </source>
</evidence>
<dbReference type="Proteomes" id="UP000346198">
    <property type="component" value="Unassembled WGS sequence"/>
</dbReference>
<dbReference type="RefSeq" id="WP_136061497.1">
    <property type="nucleotide sequence ID" value="NZ_CAAHFH010000001.1"/>
</dbReference>
<dbReference type="PRINTS" id="PR00727">
    <property type="entry name" value="LEADERPTASE"/>
</dbReference>
<keyword evidence="3" id="KW-1133">Transmembrane helix</keyword>
<evidence type="ECO:0000256" key="2">
    <source>
        <dbReference type="ARBA" id="ARBA00019232"/>
    </source>
</evidence>
<dbReference type="Gene3D" id="2.10.109.10">
    <property type="entry name" value="Umud Fragment, subunit A"/>
    <property type="match status" value="1"/>
</dbReference>
<evidence type="ECO:0000256" key="3">
    <source>
        <dbReference type="RuleBase" id="RU362042"/>
    </source>
</evidence>
<evidence type="ECO:0000313" key="6">
    <source>
        <dbReference type="Proteomes" id="UP000346198"/>
    </source>
</evidence>
<dbReference type="InterPro" id="IPR000223">
    <property type="entry name" value="Pept_S26A_signal_pept_1"/>
</dbReference>
<dbReference type="GO" id="GO:0004252">
    <property type="term" value="F:serine-type endopeptidase activity"/>
    <property type="evidence" value="ECO:0007669"/>
    <property type="project" value="InterPro"/>
</dbReference>
<evidence type="ECO:0000313" key="5">
    <source>
        <dbReference type="EMBL" id="VGO20051.1"/>
    </source>
</evidence>
<name>A0A6C2UKW9_9BACT</name>